<feature type="transmembrane region" description="Helical" evidence="1">
    <location>
        <begin position="232"/>
        <end position="248"/>
    </location>
</feature>
<name>A0A2G9ZMH0_9BACT</name>
<dbReference type="Proteomes" id="UP000231408">
    <property type="component" value="Unassembled WGS sequence"/>
</dbReference>
<feature type="transmembrane region" description="Helical" evidence="1">
    <location>
        <begin position="115"/>
        <end position="136"/>
    </location>
</feature>
<feature type="transmembrane region" description="Helical" evidence="1">
    <location>
        <begin position="14"/>
        <end position="37"/>
    </location>
</feature>
<organism evidence="3 4">
    <name type="scientific">Candidatus Falkowbacteria bacterium CG23_combo_of_CG06-09_8_20_14_all_41_10</name>
    <dbReference type="NCBI Taxonomy" id="1974571"/>
    <lineage>
        <taxon>Bacteria</taxon>
        <taxon>Candidatus Falkowiibacteriota</taxon>
    </lineage>
</organism>
<feature type="transmembrane region" description="Helical" evidence="1">
    <location>
        <begin position="168"/>
        <end position="189"/>
    </location>
</feature>
<feature type="transmembrane region" description="Helical" evidence="1">
    <location>
        <begin position="145"/>
        <end position="162"/>
    </location>
</feature>
<keyword evidence="1" id="KW-1133">Transmembrane helix</keyword>
<feature type="transmembrane region" description="Helical" evidence="1">
    <location>
        <begin position="433"/>
        <end position="456"/>
    </location>
</feature>
<evidence type="ECO:0000256" key="1">
    <source>
        <dbReference type="SAM" id="Phobius"/>
    </source>
</evidence>
<feature type="transmembrane region" description="Helical" evidence="1">
    <location>
        <begin position="404"/>
        <end position="421"/>
    </location>
</feature>
<feature type="transmembrane region" description="Helical" evidence="1">
    <location>
        <begin position="330"/>
        <end position="352"/>
    </location>
</feature>
<evidence type="ECO:0000313" key="3">
    <source>
        <dbReference type="EMBL" id="PIP34375.1"/>
    </source>
</evidence>
<keyword evidence="1" id="KW-0812">Transmembrane</keyword>
<dbReference type="EMBL" id="PCSE01000096">
    <property type="protein sequence ID" value="PIP34375.1"/>
    <property type="molecule type" value="Genomic_DNA"/>
</dbReference>
<comment type="caution">
    <text evidence="3">The sequence shown here is derived from an EMBL/GenBank/DDBJ whole genome shotgun (WGS) entry which is preliminary data.</text>
</comment>
<dbReference type="Pfam" id="PF13231">
    <property type="entry name" value="PMT_2"/>
    <property type="match status" value="1"/>
</dbReference>
<dbReference type="InterPro" id="IPR038731">
    <property type="entry name" value="RgtA/B/C-like"/>
</dbReference>
<feature type="domain" description="Glycosyltransferase RgtA/B/C/D-like" evidence="2">
    <location>
        <begin position="119"/>
        <end position="272"/>
    </location>
</feature>
<feature type="transmembrane region" description="Helical" evidence="1">
    <location>
        <begin position="364"/>
        <end position="384"/>
    </location>
</feature>
<feature type="transmembrane region" description="Helical" evidence="1">
    <location>
        <begin position="255"/>
        <end position="272"/>
    </location>
</feature>
<protein>
    <recommendedName>
        <fullName evidence="2">Glycosyltransferase RgtA/B/C/D-like domain-containing protein</fullName>
    </recommendedName>
</protein>
<keyword evidence="1" id="KW-0472">Membrane</keyword>
<evidence type="ECO:0000313" key="4">
    <source>
        <dbReference type="Proteomes" id="UP000231408"/>
    </source>
</evidence>
<gene>
    <name evidence="3" type="ORF">COX21_03290</name>
</gene>
<proteinExistence type="predicted"/>
<accession>A0A2G9ZMH0</accession>
<reference evidence="3 4" key="1">
    <citation type="submission" date="2017-09" db="EMBL/GenBank/DDBJ databases">
        <title>Depth-based differentiation of microbial function through sediment-hosted aquifers and enrichment of novel symbionts in the deep terrestrial subsurface.</title>
        <authorList>
            <person name="Probst A.J."/>
            <person name="Ladd B."/>
            <person name="Jarett J.K."/>
            <person name="Geller-Mcgrath D.E."/>
            <person name="Sieber C.M."/>
            <person name="Emerson J.B."/>
            <person name="Anantharaman K."/>
            <person name="Thomas B.C."/>
            <person name="Malmstrom R."/>
            <person name="Stieglmeier M."/>
            <person name="Klingl A."/>
            <person name="Woyke T."/>
            <person name="Ryan C.M."/>
            <person name="Banfield J.F."/>
        </authorList>
    </citation>
    <scope>NUCLEOTIDE SEQUENCE [LARGE SCALE GENOMIC DNA]</scope>
    <source>
        <strain evidence="3">CG23_combo_of_CG06-09_8_20_14_all_41_10</strain>
    </source>
</reference>
<sequence length="573" mass="66053">MISMKFKLPATKQLYVWLFILILAIIFVLGASSFNLINQGSDYVKFSSPDETANYFFTKVYAKTGTLAIFENYNLYASDIVHPRSFRSDRGFMKPVSFLGIILIFGTLAKIFGLGIIPFLTPIFGAVGIIFFYLLVEKLFSGRRIALISAALLTFFPIYIYYSARSMFHNILFVVLTIIALYFLVSLLEQKNEGEKTKIKFLSGKFNERDFIYSALTGSFFGLAVMTRLSELIWLAPALLLVFIFYLRRFNLFRLALLILFFGLALLPMAYWNQALYGSFTAGGYTEMNQSLSSIVNIGHSGLSVSEAAKKVGHTIFYFGFNPQQSLTMFYNYVVLMFPWLVALASLGFIWLAASWRKFKKKYLVYLLTWILLSAILILYYGSWKFTDNPDPRRFTIGNSYTRYWLPVYLGAMPLAAYFIDRFSQWFSQKRNWLSHIFSFVIIFAVFLHSVIFVLFGSEEGLVNVTYSNRADKDLYEQVLAFTPPQSVIITKYHDKVLFPDRRVLMGLLTDDKMNEIYGRLAKVAPLYYLNFQFTPADFNYLKTSKLVQFGLDLELVKVINKDFALYKLNLIK</sequence>
<evidence type="ECO:0000259" key="2">
    <source>
        <dbReference type="Pfam" id="PF13231"/>
    </source>
</evidence>
<dbReference type="AlphaFoldDB" id="A0A2G9ZMH0"/>